<evidence type="ECO:0000256" key="7">
    <source>
        <dbReference type="RuleBase" id="RU003346"/>
    </source>
</evidence>
<gene>
    <name evidence="10" type="ORF">IRI77_18315</name>
</gene>
<dbReference type="AlphaFoldDB" id="A0A7S7NXW0"/>
<evidence type="ECO:0000313" key="10">
    <source>
        <dbReference type="EMBL" id="QOY91818.1"/>
    </source>
</evidence>
<feature type="transmembrane region" description="Helical" evidence="8">
    <location>
        <begin position="392"/>
        <end position="412"/>
    </location>
</feature>
<feature type="transmembrane region" description="Helical" evidence="8">
    <location>
        <begin position="92"/>
        <end position="110"/>
    </location>
</feature>
<dbReference type="Pfam" id="PF00083">
    <property type="entry name" value="Sugar_tr"/>
    <property type="match status" value="1"/>
</dbReference>
<feature type="transmembrane region" description="Helical" evidence="8">
    <location>
        <begin position="327"/>
        <end position="348"/>
    </location>
</feature>
<dbReference type="InterPro" id="IPR036259">
    <property type="entry name" value="MFS_trans_sf"/>
</dbReference>
<keyword evidence="5 8" id="KW-1133">Transmembrane helix</keyword>
<evidence type="ECO:0000313" key="11">
    <source>
        <dbReference type="Proteomes" id="UP000593892"/>
    </source>
</evidence>
<evidence type="ECO:0000256" key="2">
    <source>
        <dbReference type="ARBA" id="ARBA00010992"/>
    </source>
</evidence>
<dbReference type="SUPFAM" id="SSF103473">
    <property type="entry name" value="MFS general substrate transporter"/>
    <property type="match status" value="1"/>
</dbReference>
<evidence type="ECO:0000256" key="3">
    <source>
        <dbReference type="ARBA" id="ARBA00022448"/>
    </source>
</evidence>
<dbReference type="EMBL" id="CP063849">
    <property type="protein sequence ID" value="QOY91818.1"/>
    <property type="molecule type" value="Genomic_DNA"/>
</dbReference>
<dbReference type="InterPro" id="IPR020846">
    <property type="entry name" value="MFS_dom"/>
</dbReference>
<dbReference type="KEGG" id="pfer:IRI77_18315"/>
<feature type="transmembrane region" description="Helical" evidence="8">
    <location>
        <begin position="64"/>
        <end position="83"/>
    </location>
</feature>
<dbReference type="FunFam" id="1.20.1250.20:FF:000134">
    <property type="entry name" value="MFS sugar transporter protein"/>
    <property type="match status" value="1"/>
</dbReference>
<dbReference type="InterPro" id="IPR005829">
    <property type="entry name" value="Sugar_transporter_CS"/>
</dbReference>
<dbReference type="PANTHER" id="PTHR48020">
    <property type="entry name" value="PROTON MYO-INOSITOL COTRANSPORTER"/>
    <property type="match status" value="1"/>
</dbReference>
<evidence type="ECO:0000259" key="9">
    <source>
        <dbReference type="PROSITE" id="PS50850"/>
    </source>
</evidence>
<name>A0A7S7NXW0_PALFE</name>
<dbReference type="PROSITE" id="PS50850">
    <property type="entry name" value="MFS"/>
    <property type="match status" value="1"/>
</dbReference>
<feature type="transmembrane region" description="Helical" evidence="8">
    <location>
        <begin position="298"/>
        <end position="320"/>
    </location>
</feature>
<dbReference type="Gene3D" id="1.20.1250.20">
    <property type="entry name" value="MFS general substrate transporter like domains"/>
    <property type="match status" value="1"/>
</dbReference>
<dbReference type="GO" id="GO:0016020">
    <property type="term" value="C:membrane"/>
    <property type="evidence" value="ECO:0007669"/>
    <property type="project" value="UniProtKB-SubCell"/>
</dbReference>
<keyword evidence="3 7" id="KW-0813">Transport</keyword>
<evidence type="ECO:0000256" key="5">
    <source>
        <dbReference type="ARBA" id="ARBA00022989"/>
    </source>
</evidence>
<dbReference type="InterPro" id="IPR003663">
    <property type="entry name" value="Sugar/inositol_transpt"/>
</dbReference>
<feature type="transmembrane region" description="Helical" evidence="8">
    <location>
        <begin position="418"/>
        <end position="439"/>
    </location>
</feature>
<dbReference type="Proteomes" id="UP000593892">
    <property type="component" value="Chromosome"/>
</dbReference>
<keyword evidence="6 8" id="KW-0472">Membrane</keyword>
<proteinExistence type="inferred from homology"/>
<evidence type="ECO:0000256" key="1">
    <source>
        <dbReference type="ARBA" id="ARBA00004141"/>
    </source>
</evidence>
<feature type="transmembrane region" description="Helical" evidence="8">
    <location>
        <begin position="354"/>
        <end position="380"/>
    </location>
</feature>
<dbReference type="NCBIfam" id="TIGR00879">
    <property type="entry name" value="SP"/>
    <property type="match status" value="1"/>
</dbReference>
<evidence type="ECO:0000256" key="8">
    <source>
        <dbReference type="SAM" id="Phobius"/>
    </source>
</evidence>
<evidence type="ECO:0000256" key="6">
    <source>
        <dbReference type="ARBA" id="ARBA00023136"/>
    </source>
</evidence>
<feature type="transmembrane region" description="Helical" evidence="8">
    <location>
        <begin position="21"/>
        <end position="44"/>
    </location>
</feature>
<dbReference type="InterPro" id="IPR050814">
    <property type="entry name" value="Myo-inositol_Transporter"/>
</dbReference>
<dbReference type="PROSITE" id="PS00216">
    <property type="entry name" value="SUGAR_TRANSPORT_1"/>
    <property type="match status" value="2"/>
</dbReference>
<sequence length="460" mass="49094">MPGPILRPVSVTTQPIQVNLVYVYLASLVAATSGLLFGFDIAVINGALLFLKQQFALSELQTEFAASSLLVGCVVGAACGGGWSDRLGRKKVLIFCAVLFALSSIGAALPRNLTEFVMARVAGGVAIGMASLLAPLYIAEVAPAHMRGRLVSLNQMAIVTGILLAYLVNWMLSSMGAEAWRWMFAVAAIPSLFFLLALFFVPESPRWLCEKGRDEEAHRVLAKVSGRAQADIELAAIRAAIQEESGTLSELFAPGYRRALVLAIGLAILQQWTGVNTVLFYGSVILKEQVGGHSQSAAIGANVFIGLVNCLSTIVALWLIDKLGRRPLLMFSAGGMVIAHAGLALAFLQTPPNATVVMALMILCTASFAVGLGPGVWVVLSEIFPTRIRGRAMSIATVALWVACVILTFTYLSIASALGPTGAFLIYGGMCVLTIWVVARFTPETKGHTLEEIEKLWRPE</sequence>
<dbReference type="GO" id="GO:0022857">
    <property type="term" value="F:transmembrane transporter activity"/>
    <property type="evidence" value="ECO:0007669"/>
    <property type="project" value="InterPro"/>
</dbReference>
<comment type="similarity">
    <text evidence="2 7">Belongs to the major facilitator superfamily. Sugar transporter (TC 2.A.1.1) family.</text>
</comment>
<dbReference type="RefSeq" id="WP_194453472.1">
    <property type="nucleotide sequence ID" value="NZ_CP063849.1"/>
</dbReference>
<evidence type="ECO:0000256" key="4">
    <source>
        <dbReference type="ARBA" id="ARBA00022692"/>
    </source>
</evidence>
<reference evidence="10 11" key="1">
    <citation type="submission" date="2020-10" db="EMBL/GenBank/DDBJ databases">
        <title>Complete genome sequence of Paludibaculum fermentans P105T, a facultatively anaerobic acidobacterium capable of dissimilatory Fe(III) reduction.</title>
        <authorList>
            <person name="Dedysh S.N."/>
            <person name="Beletsky A.V."/>
            <person name="Kulichevskaya I.S."/>
            <person name="Mardanov A.V."/>
            <person name="Ravin N.V."/>
        </authorList>
    </citation>
    <scope>NUCLEOTIDE SEQUENCE [LARGE SCALE GENOMIC DNA]</scope>
    <source>
        <strain evidence="10 11">P105</strain>
    </source>
</reference>
<feature type="domain" description="Major facilitator superfamily (MFS) profile" evidence="9">
    <location>
        <begin position="26"/>
        <end position="446"/>
    </location>
</feature>
<comment type="subcellular location">
    <subcellularLocation>
        <location evidence="1">Membrane</location>
        <topology evidence="1">Multi-pass membrane protein</topology>
    </subcellularLocation>
</comment>
<feature type="transmembrane region" description="Helical" evidence="8">
    <location>
        <begin position="180"/>
        <end position="201"/>
    </location>
</feature>
<organism evidence="10 11">
    <name type="scientific">Paludibaculum fermentans</name>
    <dbReference type="NCBI Taxonomy" id="1473598"/>
    <lineage>
        <taxon>Bacteria</taxon>
        <taxon>Pseudomonadati</taxon>
        <taxon>Acidobacteriota</taxon>
        <taxon>Terriglobia</taxon>
        <taxon>Bryobacterales</taxon>
        <taxon>Bryobacteraceae</taxon>
        <taxon>Paludibaculum</taxon>
    </lineage>
</organism>
<feature type="transmembrane region" description="Helical" evidence="8">
    <location>
        <begin position="116"/>
        <end position="138"/>
    </location>
</feature>
<feature type="transmembrane region" description="Helical" evidence="8">
    <location>
        <begin position="259"/>
        <end position="286"/>
    </location>
</feature>
<dbReference type="InterPro" id="IPR005828">
    <property type="entry name" value="MFS_sugar_transport-like"/>
</dbReference>
<keyword evidence="4 8" id="KW-0812">Transmembrane</keyword>
<dbReference type="PANTHER" id="PTHR48020:SF12">
    <property type="entry name" value="PROTON MYO-INOSITOL COTRANSPORTER"/>
    <property type="match status" value="1"/>
</dbReference>
<keyword evidence="11" id="KW-1185">Reference proteome</keyword>
<dbReference type="PRINTS" id="PR00171">
    <property type="entry name" value="SUGRTRNSPORT"/>
</dbReference>
<feature type="transmembrane region" description="Helical" evidence="8">
    <location>
        <begin position="150"/>
        <end position="168"/>
    </location>
</feature>
<protein>
    <submittedName>
        <fullName evidence="10">Sugar porter family MFS transporter</fullName>
    </submittedName>
</protein>
<accession>A0A7S7NXW0</accession>